<feature type="region of interest" description="Disordered" evidence="1">
    <location>
        <begin position="22"/>
        <end position="60"/>
    </location>
</feature>
<name>X1LL41_9ZZZZ</name>
<accession>X1LL41</accession>
<organism evidence="2">
    <name type="scientific">marine sediment metagenome</name>
    <dbReference type="NCBI Taxonomy" id="412755"/>
    <lineage>
        <taxon>unclassified sequences</taxon>
        <taxon>metagenomes</taxon>
        <taxon>ecological metagenomes</taxon>
    </lineage>
</organism>
<proteinExistence type="predicted"/>
<dbReference type="EMBL" id="BARV01006005">
    <property type="protein sequence ID" value="GAI06541.1"/>
    <property type="molecule type" value="Genomic_DNA"/>
</dbReference>
<dbReference type="AlphaFoldDB" id="X1LL41"/>
<gene>
    <name evidence="2" type="ORF">S06H3_12255</name>
</gene>
<reference evidence="2" key="1">
    <citation type="journal article" date="2014" name="Front. Microbiol.">
        <title>High frequency of phylogenetically diverse reductive dehalogenase-homologous genes in deep subseafloor sedimentary metagenomes.</title>
        <authorList>
            <person name="Kawai M."/>
            <person name="Futagami T."/>
            <person name="Toyoda A."/>
            <person name="Takaki Y."/>
            <person name="Nishi S."/>
            <person name="Hori S."/>
            <person name="Arai W."/>
            <person name="Tsubouchi T."/>
            <person name="Morono Y."/>
            <person name="Uchiyama I."/>
            <person name="Ito T."/>
            <person name="Fujiyama A."/>
            <person name="Inagaki F."/>
            <person name="Takami H."/>
        </authorList>
    </citation>
    <scope>NUCLEOTIDE SEQUENCE</scope>
    <source>
        <strain evidence="2">Expedition CK06-06</strain>
    </source>
</reference>
<comment type="caution">
    <text evidence="2">The sequence shown here is derived from an EMBL/GenBank/DDBJ whole genome shotgun (WGS) entry which is preliminary data.</text>
</comment>
<sequence>MRAKSGPIYERWKTNRLKALQKEVDAEKPLPEYPETQQPREPELPDLPEYPEENGKHRIN</sequence>
<evidence type="ECO:0000313" key="2">
    <source>
        <dbReference type="EMBL" id="GAI06541.1"/>
    </source>
</evidence>
<evidence type="ECO:0000256" key="1">
    <source>
        <dbReference type="SAM" id="MobiDB-lite"/>
    </source>
</evidence>
<protein>
    <submittedName>
        <fullName evidence="2">Uncharacterized protein</fullName>
    </submittedName>
</protein>